<sequence>MPEWVAEVPERFRHFIPPKGVQLPDVFDAHPSHPLPTLPPTSGSQLQNSVIWQVNLPCQQNNISVIMVECGNVGMDEIQRKNSFKWNVEWIDIGKRELDIARRLGELPTHICERLHDEEIATENRDPSLGLYNISDQGSWYLNFILAGFDIKWMSWSDFFQAVLRRAGPHWSCLQSTDLIVGGFGCANNFLETFPLLTPSNFPRFWKHLLRLSENKPMWPGPLHVLPSAAKIGLHVLLGKAAAKRRQYPHPHVYSLDSMEQATSALRDPGLVVKREYSDCGEHVFVHYSKKREDELRKAWEDTKSIYQGCPLVPAWFAEPFSTAFAEKGEIRAYLANGLFVGAVYTEPMPKEDRLFVERVDRFTPLNLLEPGPGFVPSGSITIAGNKRRRIFNEDLDKADLDRGEAEFRRFVEETVAGLIEEEEKIKGQKKSSLRVFCRVDVGLILDGNGEYHYYASEVERSLTVGLFRCQTSVHVVGLMQRAIQALLAFFGF</sequence>
<evidence type="ECO:0000313" key="1">
    <source>
        <dbReference type="EMBL" id="KAK7434310.1"/>
    </source>
</evidence>
<accession>A0ABR1IJG9</accession>
<protein>
    <submittedName>
        <fullName evidence="1">Uncharacterized protein</fullName>
    </submittedName>
</protein>
<dbReference type="Proteomes" id="UP001498398">
    <property type="component" value="Unassembled WGS sequence"/>
</dbReference>
<proteinExistence type="predicted"/>
<name>A0ABR1IJG9_9AGAR</name>
<evidence type="ECO:0000313" key="2">
    <source>
        <dbReference type="Proteomes" id="UP001498398"/>
    </source>
</evidence>
<keyword evidence="2" id="KW-1185">Reference proteome</keyword>
<organism evidence="1 2">
    <name type="scientific">Marasmiellus scandens</name>
    <dbReference type="NCBI Taxonomy" id="2682957"/>
    <lineage>
        <taxon>Eukaryota</taxon>
        <taxon>Fungi</taxon>
        <taxon>Dikarya</taxon>
        <taxon>Basidiomycota</taxon>
        <taxon>Agaricomycotina</taxon>
        <taxon>Agaricomycetes</taxon>
        <taxon>Agaricomycetidae</taxon>
        <taxon>Agaricales</taxon>
        <taxon>Marasmiineae</taxon>
        <taxon>Omphalotaceae</taxon>
        <taxon>Marasmiellus</taxon>
    </lineage>
</organism>
<comment type="caution">
    <text evidence="1">The sequence shown here is derived from an EMBL/GenBank/DDBJ whole genome shotgun (WGS) entry which is preliminary data.</text>
</comment>
<reference evidence="1 2" key="1">
    <citation type="submission" date="2024-01" db="EMBL/GenBank/DDBJ databases">
        <title>A draft genome for the cacao thread blight pathogen Marasmiellus scandens.</title>
        <authorList>
            <person name="Baruah I.K."/>
            <person name="Leung J."/>
            <person name="Bukari Y."/>
            <person name="Amoako-Attah I."/>
            <person name="Meinhardt L.W."/>
            <person name="Bailey B.A."/>
            <person name="Cohen S.P."/>
        </authorList>
    </citation>
    <scope>NUCLEOTIDE SEQUENCE [LARGE SCALE GENOMIC DNA]</scope>
    <source>
        <strain evidence="1 2">GH-19</strain>
    </source>
</reference>
<gene>
    <name evidence="1" type="ORF">VKT23_020260</name>
</gene>
<dbReference type="EMBL" id="JBANRG010000127">
    <property type="protein sequence ID" value="KAK7434310.1"/>
    <property type="molecule type" value="Genomic_DNA"/>
</dbReference>